<keyword evidence="6 9" id="KW-0472">Membrane</keyword>
<keyword evidence="5 9" id="KW-1133">Transmembrane helix</keyword>
<evidence type="ECO:0000256" key="2">
    <source>
        <dbReference type="ARBA" id="ARBA00007329"/>
    </source>
</evidence>
<gene>
    <name evidence="10" type="ORF">BOX15_Mlig019388g1</name>
</gene>
<keyword evidence="4 9" id="KW-0812">Transmembrane</keyword>
<protein>
    <recommendedName>
        <fullName evidence="3">Transmembrane protein 168</fullName>
    </recommendedName>
</protein>
<dbReference type="PANTHER" id="PTHR14437:SF2">
    <property type="entry name" value="TRANSMEMBRANE PROTEIN 168"/>
    <property type="match status" value="1"/>
</dbReference>
<dbReference type="PANTHER" id="PTHR14437">
    <property type="entry name" value="TRANSMEMBRANE PROTEIN 168"/>
    <property type="match status" value="1"/>
</dbReference>
<evidence type="ECO:0000256" key="4">
    <source>
        <dbReference type="ARBA" id="ARBA00022692"/>
    </source>
</evidence>
<dbReference type="EMBL" id="NIVC01001987">
    <property type="protein sequence ID" value="PAA61916.1"/>
    <property type="molecule type" value="Genomic_DNA"/>
</dbReference>
<comment type="similarity">
    <text evidence="2">Belongs to the TMEM168 family.</text>
</comment>
<feature type="transmembrane region" description="Helical" evidence="9">
    <location>
        <begin position="16"/>
        <end position="37"/>
    </location>
</feature>
<keyword evidence="11" id="KW-1185">Reference proteome</keyword>
<keyword evidence="8" id="KW-0539">Nucleus</keyword>
<dbReference type="AlphaFoldDB" id="A0A267EKF1"/>
<evidence type="ECO:0000313" key="11">
    <source>
        <dbReference type="Proteomes" id="UP000215902"/>
    </source>
</evidence>
<dbReference type="GO" id="GO:0031965">
    <property type="term" value="C:nuclear membrane"/>
    <property type="evidence" value="ECO:0007669"/>
    <property type="project" value="UniProtKB-SubCell"/>
</dbReference>
<evidence type="ECO:0000313" key="10">
    <source>
        <dbReference type="EMBL" id="PAA61916.1"/>
    </source>
</evidence>
<feature type="non-terminal residue" evidence="10">
    <location>
        <position position="1"/>
    </location>
</feature>
<comment type="caution">
    <text evidence="10">The sequence shown here is derived from an EMBL/GenBank/DDBJ whole genome shotgun (WGS) entry which is preliminary data.</text>
</comment>
<sequence>DMAALQQLAHSLPRNLPLSVVAHCMSLGFMLTGSALALHSRSMHIYTALLPLSLVAITTLALARRFSIGGRLLLRLWLGHLAGAVAASGALPAPPGASRIDLVADWLHLLSAMFLAIRLMVSRLIYPLLGAADAARGVAWEVWGVVCELAGLCSAACLLWPPGHSVWLWLAVPALSASCLLLRMHSCLGPPFTAAALAAIWSAVRTSDPPQLRAAPLALAAARILGPPLLRCCCRCCLYCLPTSPGPALRLFRSPLARAPRVRLLAFACLAATDAFLCVSCSLRHSGASASFPVAAAAWLCLRCIRLALLWQLSRRLRRPIDSDDGRSEAYPLAQLGVWLLSACLAADCLLTAFGCGADGGLRMPAGDPLTAGVFALVISLDATALSTCCQLTDSAESAASACLAYALVLPAAWQPPCDSPPALLQRVRRFLACRGISCHACDLPAALPADLLKHRLRDLFDQTGSNGRLFHTYIVYYCGPSGLRGDWLTSPGEPGFDLDSLLRLWNESPASRSSRLLVVSDAEHGRRWLPAVRALPQLVSVALQTHTGLLDRFTPVFTSRLAELPPMPPASPEGARPKVGLVYAVSPGWSAFAPPAPACRLCDLPSRLRRLLWSGFAACRRCRMQLCPPPLLDTGLGFSLLTI</sequence>
<evidence type="ECO:0000256" key="9">
    <source>
        <dbReference type="SAM" id="Phobius"/>
    </source>
</evidence>
<reference evidence="10 11" key="1">
    <citation type="submission" date="2017-06" db="EMBL/GenBank/DDBJ databases">
        <title>A platform for efficient transgenesis in Macrostomum lignano, a flatworm model organism for stem cell research.</title>
        <authorList>
            <person name="Berezikov E."/>
        </authorList>
    </citation>
    <scope>NUCLEOTIDE SEQUENCE [LARGE SCALE GENOMIC DNA]</scope>
    <source>
        <strain evidence="10">DV1</strain>
        <tissue evidence="10">Whole organism</tissue>
    </source>
</reference>
<evidence type="ECO:0000256" key="7">
    <source>
        <dbReference type="ARBA" id="ARBA00023180"/>
    </source>
</evidence>
<proteinExistence type="inferred from homology"/>
<comment type="subcellular location">
    <subcellularLocation>
        <location evidence="1">Nucleus membrane</location>
        <topology evidence="1">Multi-pass membrane protein</topology>
    </subcellularLocation>
</comment>
<evidence type="ECO:0000256" key="6">
    <source>
        <dbReference type="ARBA" id="ARBA00023136"/>
    </source>
</evidence>
<feature type="transmembrane region" description="Helical" evidence="9">
    <location>
        <begin position="43"/>
        <end position="62"/>
    </location>
</feature>
<accession>A0A267EKF1</accession>
<evidence type="ECO:0000256" key="5">
    <source>
        <dbReference type="ARBA" id="ARBA00022989"/>
    </source>
</evidence>
<dbReference type="InterPro" id="IPR029713">
    <property type="entry name" value="TMEM168"/>
</dbReference>
<dbReference type="Proteomes" id="UP000215902">
    <property type="component" value="Unassembled WGS sequence"/>
</dbReference>
<evidence type="ECO:0000256" key="8">
    <source>
        <dbReference type="ARBA" id="ARBA00023242"/>
    </source>
</evidence>
<organism evidence="10 11">
    <name type="scientific">Macrostomum lignano</name>
    <dbReference type="NCBI Taxonomy" id="282301"/>
    <lineage>
        <taxon>Eukaryota</taxon>
        <taxon>Metazoa</taxon>
        <taxon>Spiralia</taxon>
        <taxon>Lophotrochozoa</taxon>
        <taxon>Platyhelminthes</taxon>
        <taxon>Rhabditophora</taxon>
        <taxon>Macrostomorpha</taxon>
        <taxon>Macrostomida</taxon>
        <taxon>Macrostomidae</taxon>
        <taxon>Macrostomum</taxon>
    </lineage>
</organism>
<evidence type="ECO:0000256" key="1">
    <source>
        <dbReference type="ARBA" id="ARBA00004232"/>
    </source>
</evidence>
<keyword evidence="7" id="KW-0325">Glycoprotein</keyword>
<evidence type="ECO:0000256" key="3">
    <source>
        <dbReference type="ARBA" id="ARBA00014572"/>
    </source>
</evidence>
<name>A0A267EKF1_9PLAT</name>